<name>A0ABV0BNP4_9HYPH</name>
<dbReference type="Proteomes" id="UP001418637">
    <property type="component" value="Unassembled WGS sequence"/>
</dbReference>
<dbReference type="RefSeq" id="WP_346337838.1">
    <property type="nucleotide sequence ID" value="NZ_JBBYXI010000011.1"/>
</dbReference>
<sequence length="163" mass="19041">MKFNLEMKKILRASKIEIPAKCLNRIIENGFTELVSQDATTYVLGFKNVSVGFSKGSNFFDEIDFEVWHNSIRIDDFCNEENNNENVLFTFVIQMLKIWNNKFNDKILVSVFHINKIEKSYIARFYLKRGDVSWYSDDLEGYSSAFGVVNSNELDKFIEFIGK</sequence>
<accession>A0ABV0BNP4</accession>
<keyword evidence="2" id="KW-1185">Reference proteome</keyword>
<evidence type="ECO:0000313" key="1">
    <source>
        <dbReference type="EMBL" id="MEN3931791.1"/>
    </source>
</evidence>
<organism evidence="1 2">
    <name type="scientific">Hohaiivirga grylli</name>
    <dbReference type="NCBI Taxonomy" id="3133970"/>
    <lineage>
        <taxon>Bacteria</taxon>
        <taxon>Pseudomonadati</taxon>
        <taxon>Pseudomonadota</taxon>
        <taxon>Alphaproteobacteria</taxon>
        <taxon>Hyphomicrobiales</taxon>
        <taxon>Methylobacteriaceae</taxon>
        <taxon>Hohaiivirga</taxon>
    </lineage>
</organism>
<evidence type="ECO:0000313" key="2">
    <source>
        <dbReference type="Proteomes" id="UP001418637"/>
    </source>
</evidence>
<gene>
    <name evidence="1" type="ORF">WJT86_12080</name>
</gene>
<dbReference type="EMBL" id="JBBYXI010000011">
    <property type="protein sequence ID" value="MEN3931791.1"/>
    <property type="molecule type" value="Genomic_DNA"/>
</dbReference>
<reference evidence="1 2" key="1">
    <citation type="submission" date="2024-04" db="EMBL/GenBank/DDBJ databases">
        <title>A novel species isolated from cricket.</title>
        <authorList>
            <person name="Wang H.-C."/>
        </authorList>
    </citation>
    <scope>NUCLEOTIDE SEQUENCE [LARGE SCALE GENOMIC DNA]</scope>
    <source>
        <strain evidence="1 2">WL0021</strain>
    </source>
</reference>
<proteinExistence type="predicted"/>
<comment type="caution">
    <text evidence="1">The sequence shown here is derived from an EMBL/GenBank/DDBJ whole genome shotgun (WGS) entry which is preliminary data.</text>
</comment>
<protein>
    <submittedName>
        <fullName evidence="1">Uncharacterized protein</fullName>
    </submittedName>
</protein>